<evidence type="ECO:0000256" key="4">
    <source>
        <dbReference type="ARBA" id="ARBA00023136"/>
    </source>
</evidence>
<name>A0A420YBP2_9PEZI</name>
<keyword evidence="3 6" id="KW-1133">Transmembrane helix</keyword>
<feature type="compositionally biased region" description="Polar residues" evidence="5">
    <location>
        <begin position="269"/>
        <end position="278"/>
    </location>
</feature>
<dbReference type="OrthoDB" id="5215911at2759"/>
<dbReference type="PROSITE" id="PS50850">
    <property type="entry name" value="MFS"/>
    <property type="match status" value="1"/>
</dbReference>
<accession>A0A420YBP2</accession>
<evidence type="ECO:0000313" key="9">
    <source>
        <dbReference type="Proteomes" id="UP000275385"/>
    </source>
</evidence>
<reference evidence="8 9" key="1">
    <citation type="submission" date="2018-08" db="EMBL/GenBank/DDBJ databases">
        <title>Draft genome of the lignicolous fungus Coniochaeta pulveracea.</title>
        <authorList>
            <person name="Borstlap C.J."/>
            <person name="De Witt R.N."/>
            <person name="Botha A."/>
            <person name="Volschenk H."/>
        </authorList>
    </citation>
    <scope>NUCLEOTIDE SEQUENCE [LARGE SCALE GENOMIC DNA]</scope>
    <source>
        <strain evidence="8 9">CAB683</strain>
    </source>
</reference>
<dbReference type="Gene3D" id="1.20.1720.10">
    <property type="entry name" value="Multidrug resistance protein D"/>
    <property type="match status" value="1"/>
</dbReference>
<feature type="domain" description="Major facilitator superfamily (MFS) profile" evidence="7">
    <location>
        <begin position="60"/>
        <end position="531"/>
    </location>
</feature>
<dbReference type="PANTHER" id="PTHR23502:SF181">
    <property type="entry name" value="MAJOR FACILITATOR SUPERFAMILY (MFS) PROFILE DOMAIN-CONTAINING PROTEIN"/>
    <property type="match status" value="1"/>
</dbReference>
<dbReference type="GO" id="GO:0005886">
    <property type="term" value="C:plasma membrane"/>
    <property type="evidence" value="ECO:0007669"/>
    <property type="project" value="TreeGrafter"/>
</dbReference>
<dbReference type="SUPFAM" id="SSF103473">
    <property type="entry name" value="MFS general substrate transporter"/>
    <property type="match status" value="1"/>
</dbReference>
<comment type="caution">
    <text evidence="8">The sequence shown here is derived from an EMBL/GenBank/DDBJ whole genome shotgun (WGS) entry which is preliminary data.</text>
</comment>
<keyword evidence="9" id="KW-1185">Reference proteome</keyword>
<dbReference type="Proteomes" id="UP000275385">
    <property type="component" value="Unassembled WGS sequence"/>
</dbReference>
<evidence type="ECO:0000313" key="8">
    <source>
        <dbReference type="EMBL" id="RKU45293.1"/>
    </source>
</evidence>
<feature type="transmembrane region" description="Helical" evidence="6">
    <location>
        <begin position="400"/>
        <end position="419"/>
    </location>
</feature>
<dbReference type="Pfam" id="PF07690">
    <property type="entry name" value="MFS_1"/>
    <property type="match status" value="1"/>
</dbReference>
<feature type="transmembrane region" description="Helical" evidence="6">
    <location>
        <begin position="464"/>
        <end position="486"/>
    </location>
</feature>
<keyword evidence="4 6" id="KW-0472">Membrane</keyword>
<feature type="transmembrane region" description="Helical" evidence="6">
    <location>
        <begin position="99"/>
        <end position="118"/>
    </location>
</feature>
<proteinExistence type="predicted"/>
<keyword evidence="2 6" id="KW-0812">Transmembrane</keyword>
<feature type="region of interest" description="Disordered" evidence="5">
    <location>
        <begin position="254"/>
        <end position="278"/>
    </location>
</feature>
<dbReference type="PANTHER" id="PTHR23502">
    <property type="entry name" value="MAJOR FACILITATOR SUPERFAMILY"/>
    <property type="match status" value="1"/>
</dbReference>
<evidence type="ECO:0000259" key="7">
    <source>
        <dbReference type="PROSITE" id="PS50850"/>
    </source>
</evidence>
<organism evidence="8 9">
    <name type="scientific">Coniochaeta pulveracea</name>
    <dbReference type="NCBI Taxonomy" id="177199"/>
    <lineage>
        <taxon>Eukaryota</taxon>
        <taxon>Fungi</taxon>
        <taxon>Dikarya</taxon>
        <taxon>Ascomycota</taxon>
        <taxon>Pezizomycotina</taxon>
        <taxon>Sordariomycetes</taxon>
        <taxon>Sordariomycetidae</taxon>
        <taxon>Coniochaetales</taxon>
        <taxon>Coniochaetaceae</taxon>
        <taxon>Coniochaeta</taxon>
    </lineage>
</organism>
<evidence type="ECO:0000256" key="5">
    <source>
        <dbReference type="SAM" id="MobiDB-lite"/>
    </source>
</evidence>
<sequence>MRLAFPTLSSLHDLDTTEGTVQLHESGQRDAIGDVLLVPKPSDHDPNDPLRWPRWKKHVAFGSVCAFTFLTNYGIGGLTPAFYLLSVEFDRTMTETSELLLWPILVLGVFNYFWVPVANYIGKRPVFVFASGLLCICYIWGASARSFRSLLWSNIIAAFVGSSTEALGASIVNDLYFLHERGAKMGIYMNSIAGGNTVGPLICGFIITSLSWRWHKWIAAIFTGVTFITVVLFVPETRYFRDENRNVYGSLATSSEDQMSPAEQKKDASNTTTEVSPETQILVPKKPWRQEMSLWSGLTPNTNLLRMFLRPFPMFVYPCVIFAFLGYAVSLVLTVSVNILNPFVLQAPPYSWSPMINGLINIPGFIGNVFGAYAGGWLVDFLCDWRARRNQGLFEPESRLILLVVPMLITGAGCLLFGYGVERTLHWTSLFFGYGMVSVALTAVPTITMAYVSDCLLPVNADALMLVNGTKNIVTFGFLFGIIPWVEEVGYIRCFGAQSGIFVAVILLGMAVLIPLGSVIRHRQAQWRIII</sequence>
<dbReference type="EMBL" id="QVQW01000022">
    <property type="protein sequence ID" value="RKU45293.1"/>
    <property type="molecule type" value="Genomic_DNA"/>
</dbReference>
<evidence type="ECO:0000256" key="2">
    <source>
        <dbReference type="ARBA" id="ARBA00022692"/>
    </source>
</evidence>
<feature type="transmembrane region" description="Helical" evidence="6">
    <location>
        <begin position="217"/>
        <end position="235"/>
    </location>
</feature>
<comment type="subcellular location">
    <subcellularLocation>
        <location evidence="1">Membrane</location>
        <topology evidence="1">Multi-pass membrane protein</topology>
    </subcellularLocation>
</comment>
<dbReference type="GO" id="GO:0022857">
    <property type="term" value="F:transmembrane transporter activity"/>
    <property type="evidence" value="ECO:0007669"/>
    <property type="project" value="InterPro"/>
</dbReference>
<dbReference type="InterPro" id="IPR020846">
    <property type="entry name" value="MFS_dom"/>
</dbReference>
<dbReference type="InterPro" id="IPR036259">
    <property type="entry name" value="MFS_trans_sf"/>
</dbReference>
<feature type="transmembrane region" description="Helical" evidence="6">
    <location>
        <begin position="155"/>
        <end position="176"/>
    </location>
</feature>
<feature type="transmembrane region" description="Helical" evidence="6">
    <location>
        <begin position="498"/>
        <end position="520"/>
    </location>
</feature>
<dbReference type="AlphaFoldDB" id="A0A420YBP2"/>
<feature type="transmembrane region" description="Helical" evidence="6">
    <location>
        <begin position="360"/>
        <end position="379"/>
    </location>
</feature>
<dbReference type="Gene3D" id="1.20.1250.20">
    <property type="entry name" value="MFS general substrate transporter like domains"/>
    <property type="match status" value="1"/>
</dbReference>
<gene>
    <name evidence="8" type="ORF">DL546_006482</name>
</gene>
<feature type="transmembrane region" description="Helical" evidence="6">
    <location>
        <begin position="315"/>
        <end position="340"/>
    </location>
</feature>
<evidence type="ECO:0000256" key="3">
    <source>
        <dbReference type="ARBA" id="ARBA00022989"/>
    </source>
</evidence>
<evidence type="ECO:0000256" key="6">
    <source>
        <dbReference type="SAM" id="Phobius"/>
    </source>
</evidence>
<feature type="transmembrane region" description="Helical" evidence="6">
    <location>
        <begin position="125"/>
        <end position="143"/>
    </location>
</feature>
<feature type="transmembrane region" description="Helical" evidence="6">
    <location>
        <begin position="431"/>
        <end position="452"/>
    </location>
</feature>
<feature type="transmembrane region" description="Helical" evidence="6">
    <location>
        <begin position="188"/>
        <end position="211"/>
    </location>
</feature>
<dbReference type="STRING" id="177199.A0A420YBP2"/>
<feature type="transmembrane region" description="Helical" evidence="6">
    <location>
        <begin position="59"/>
        <end position="79"/>
    </location>
</feature>
<evidence type="ECO:0000256" key="1">
    <source>
        <dbReference type="ARBA" id="ARBA00004141"/>
    </source>
</evidence>
<dbReference type="InterPro" id="IPR011701">
    <property type="entry name" value="MFS"/>
</dbReference>
<protein>
    <recommendedName>
        <fullName evidence="7">Major facilitator superfamily (MFS) profile domain-containing protein</fullName>
    </recommendedName>
</protein>